<evidence type="ECO:0000256" key="1">
    <source>
        <dbReference type="ARBA" id="ARBA00004141"/>
    </source>
</evidence>
<dbReference type="SUPFAM" id="SSF52833">
    <property type="entry name" value="Thioredoxin-like"/>
    <property type="match status" value="1"/>
</dbReference>
<dbReference type="InterPro" id="IPR035671">
    <property type="entry name" value="DsbD_gamma"/>
</dbReference>
<keyword evidence="5 6" id="KW-0472">Membrane</keyword>
<feature type="transmembrane region" description="Helical" evidence="6">
    <location>
        <begin position="403"/>
        <end position="431"/>
    </location>
</feature>
<gene>
    <name evidence="9" type="ORF">FE263_05645</name>
</gene>
<dbReference type="CDD" id="cd02953">
    <property type="entry name" value="DsbDgamma"/>
    <property type="match status" value="1"/>
</dbReference>
<evidence type="ECO:0000256" key="3">
    <source>
        <dbReference type="ARBA" id="ARBA00022748"/>
    </source>
</evidence>
<dbReference type="Proteomes" id="UP000305654">
    <property type="component" value="Unassembled WGS sequence"/>
</dbReference>
<dbReference type="GO" id="GO:0015035">
    <property type="term" value="F:protein-disulfide reductase activity"/>
    <property type="evidence" value="ECO:0007669"/>
    <property type="project" value="TreeGrafter"/>
</dbReference>
<dbReference type="InterPro" id="IPR003834">
    <property type="entry name" value="Cyt_c_assmbl_TM_dom"/>
</dbReference>
<dbReference type="AlphaFoldDB" id="A0A5R9J7J2"/>
<dbReference type="PANTHER" id="PTHR32234">
    <property type="entry name" value="THIOL:DISULFIDE INTERCHANGE PROTEIN DSBD"/>
    <property type="match status" value="1"/>
</dbReference>
<dbReference type="OrthoDB" id="9811036at2"/>
<dbReference type="GO" id="GO:0017004">
    <property type="term" value="P:cytochrome complex assembly"/>
    <property type="evidence" value="ECO:0007669"/>
    <property type="project" value="UniProtKB-KW"/>
</dbReference>
<keyword evidence="3" id="KW-0201">Cytochrome c-type biogenesis</keyword>
<evidence type="ECO:0000256" key="5">
    <source>
        <dbReference type="ARBA" id="ARBA00023136"/>
    </source>
</evidence>
<feature type="domain" description="Thiol:disulfide interchange protein DsbD N-terminal" evidence="8">
    <location>
        <begin position="30"/>
        <end position="143"/>
    </location>
</feature>
<dbReference type="Pfam" id="PF11412">
    <property type="entry name" value="DsbD_N"/>
    <property type="match status" value="1"/>
</dbReference>
<feature type="transmembrane region" description="Helical" evidence="6">
    <location>
        <begin position="322"/>
        <end position="341"/>
    </location>
</feature>
<feature type="transmembrane region" description="Helical" evidence="6">
    <location>
        <begin position="501"/>
        <end position="522"/>
    </location>
</feature>
<keyword evidence="2 6" id="KW-0812">Transmembrane</keyword>
<dbReference type="Pfam" id="PF02683">
    <property type="entry name" value="DsbD_TM"/>
    <property type="match status" value="1"/>
</dbReference>
<protein>
    <submittedName>
        <fullName evidence="9">Cytochrome C biogenesis protein</fullName>
    </submittedName>
</protein>
<evidence type="ECO:0000256" key="2">
    <source>
        <dbReference type="ARBA" id="ARBA00022692"/>
    </source>
</evidence>
<evidence type="ECO:0000313" key="10">
    <source>
        <dbReference type="Proteomes" id="UP000305654"/>
    </source>
</evidence>
<feature type="transmembrane region" description="Helical" evidence="6">
    <location>
        <begin position="437"/>
        <end position="461"/>
    </location>
</feature>
<comment type="caution">
    <text evidence="9">The sequence shown here is derived from an EMBL/GenBank/DDBJ whole genome shotgun (WGS) entry which is preliminary data.</text>
</comment>
<evidence type="ECO:0000256" key="6">
    <source>
        <dbReference type="SAM" id="Phobius"/>
    </source>
</evidence>
<keyword evidence="4 6" id="KW-1133">Transmembrane helix</keyword>
<reference evidence="9 10" key="1">
    <citation type="submission" date="2019-05" db="EMBL/GenBank/DDBJ databases">
        <authorList>
            <person name="Pankratov T."/>
            <person name="Grouzdev D."/>
        </authorList>
    </citation>
    <scope>NUCLEOTIDE SEQUENCE [LARGE SCALE GENOMIC DNA]</scope>
    <source>
        <strain evidence="9 10">KEBCLARHB70R</strain>
    </source>
</reference>
<feature type="transmembrane region" description="Helical" evidence="6">
    <location>
        <begin position="473"/>
        <end position="495"/>
    </location>
</feature>
<organism evidence="9 10">
    <name type="scientific">Lichenicoccus roseus</name>
    <dbReference type="NCBI Taxonomy" id="2683649"/>
    <lineage>
        <taxon>Bacteria</taxon>
        <taxon>Pseudomonadati</taxon>
        <taxon>Pseudomonadota</taxon>
        <taxon>Alphaproteobacteria</taxon>
        <taxon>Acetobacterales</taxon>
        <taxon>Acetobacteraceae</taxon>
        <taxon>Lichenicoccus</taxon>
    </lineage>
</organism>
<feature type="transmembrane region" description="Helical" evidence="6">
    <location>
        <begin position="279"/>
        <end position="301"/>
    </location>
</feature>
<dbReference type="InterPro" id="IPR028250">
    <property type="entry name" value="DsbDN"/>
</dbReference>
<dbReference type="GO" id="GO:0045454">
    <property type="term" value="P:cell redox homeostasis"/>
    <property type="evidence" value="ECO:0007669"/>
    <property type="project" value="TreeGrafter"/>
</dbReference>
<proteinExistence type="predicted"/>
<evidence type="ECO:0000259" key="8">
    <source>
        <dbReference type="Pfam" id="PF11412"/>
    </source>
</evidence>
<feature type="transmembrane region" description="Helical" evidence="6">
    <location>
        <begin position="534"/>
        <end position="552"/>
    </location>
</feature>
<name>A0A5R9J7J2_9PROT</name>
<comment type="subcellular location">
    <subcellularLocation>
        <location evidence="1">Membrane</location>
        <topology evidence="1">Multi-pass membrane protein</topology>
    </subcellularLocation>
</comment>
<dbReference type="PANTHER" id="PTHR32234:SF3">
    <property type="entry name" value="SUPPRESSION OF COPPER SENSITIVITY PROTEIN"/>
    <property type="match status" value="1"/>
</dbReference>
<dbReference type="InterPro" id="IPR036249">
    <property type="entry name" value="Thioredoxin-like_sf"/>
</dbReference>
<sequence length="682" mass="70161">MRAACAAESNVVATDHDSVSLVTGSDGFSPGGTLAVGLRLKLAPGWHTYWSNPGDAGEAPTIDVTAGGPAAGHTAQIDWPTPRRLPDGPLMSYGYTGDVVLPMRLALSAPGEGSGGTPLLLKADAQWLACANVCVPEHGSFTLRLPAGGAATRASAQAPLFAQAAAGQPRPSPFKASLTPAGLELSGSGLDAQAVHDAWFLPSAPGLIDQVAAQPVQVTPGLVRIGLKPLPDLARAKGLDGVVVLRDVAGNESMLSVSAPRAAPRARSSGFAVSDLPRLLLLALLGGIVLNLMPCVFPVLAMKALAFSRIAGSHHAEQRASVAFYTGGVLVAFAALGALMLGLRAAGSAAGWGFQFQSPLFVAATCWLLFAVGLNLAGLYEIGGSFAGMGQGLASRRGHAGDFATGLLAVLVATPCTAPFMGVAIVGALAAPAVVGMAVFLTMGLGLALPYAVFALVPGLARRLPRPGTWMVVLRQALSFPIFASCVWLAWVLSIEAGDRGVLLLGAGLVLLALAGWLLGLSQRAVTASAPRRGRWCMAASALSLLATLALLPDLPGLGARSAAAGGAGLVPGTEPFSEARLADLRRQGRPVFVDMTAAWCVTCLVNERLALAPQQVRQAFSSHHVATLRGDWTNRDEQIGSFLRDHGRDGVPFYMFYPPGGDGHALPQILTADRVLHEVGG</sequence>
<feature type="transmembrane region" description="Helical" evidence="6">
    <location>
        <begin position="361"/>
        <end position="382"/>
    </location>
</feature>
<evidence type="ECO:0000259" key="7">
    <source>
        <dbReference type="Pfam" id="PF02683"/>
    </source>
</evidence>
<dbReference type="GO" id="GO:0016020">
    <property type="term" value="C:membrane"/>
    <property type="evidence" value="ECO:0007669"/>
    <property type="project" value="UniProtKB-SubCell"/>
</dbReference>
<feature type="domain" description="Cytochrome C biogenesis protein transmembrane" evidence="7">
    <location>
        <begin position="280"/>
        <end position="490"/>
    </location>
</feature>
<keyword evidence="10" id="KW-1185">Reference proteome</keyword>
<evidence type="ECO:0000256" key="4">
    <source>
        <dbReference type="ARBA" id="ARBA00022989"/>
    </source>
</evidence>
<dbReference type="Pfam" id="PF13899">
    <property type="entry name" value="Thioredoxin_7"/>
    <property type="match status" value="1"/>
</dbReference>
<dbReference type="Gene3D" id="3.40.30.10">
    <property type="entry name" value="Glutaredoxin"/>
    <property type="match status" value="1"/>
</dbReference>
<dbReference type="EMBL" id="VCDI01000002">
    <property type="protein sequence ID" value="TLU73565.1"/>
    <property type="molecule type" value="Genomic_DNA"/>
</dbReference>
<accession>A0A5R9J7J2</accession>
<evidence type="ECO:0000313" key="9">
    <source>
        <dbReference type="EMBL" id="TLU73565.1"/>
    </source>
</evidence>